<protein>
    <submittedName>
        <fullName evidence="3">Alpha/beta hydrolase</fullName>
    </submittedName>
</protein>
<proteinExistence type="predicted"/>
<evidence type="ECO:0000313" key="4">
    <source>
        <dbReference type="Proteomes" id="UP000248134"/>
    </source>
</evidence>
<feature type="domain" description="AB hydrolase-1" evidence="2">
    <location>
        <begin position="52"/>
        <end position="160"/>
    </location>
</feature>
<name>A0A323UMA3_RHOPL</name>
<dbReference type="OrthoDB" id="9808398at2"/>
<dbReference type="InterPro" id="IPR029058">
    <property type="entry name" value="AB_hydrolase_fold"/>
</dbReference>
<dbReference type="PANTHER" id="PTHR46438">
    <property type="entry name" value="ALPHA/BETA-HYDROLASES SUPERFAMILY PROTEIN"/>
    <property type="match status" value="1"/>
</dbReference>
<organism evidence="3 4">
    <name type="scientific">Rhodopseudomonas palustris</name>
    <dbReference type="NCBI Taxonomy" id="1076"/>
    <lineage>
        <taxon>Bacteria</taxon>
        <taxon>Pseudomonadati</taxon>
        <taxon>Pseudomonadota</taxon>
        <taxon>Alphaproteobacteria</taxon>
        <taxon>Hyphomicrobiales</taxon>
        <taxon>Nitrobacteraceae</taxon>
        <taxon>Rhodopseudomonas</taxon>
    </lineage>
</organism>
<dbReference type="PANTHER" id="PTHR46438:SF2">
    <property type="entry name" value="ALPHA_BETA-HYDROLASES SUPERFAMILY PROTEIN"/>
    <property type="match status" value="1"/>
</dbReference>
<dbReference type="SUPFAM" id="SSF53474">
    <property type="entry name" value="alpha/beta-Hydrolases"/>
    <property type="match status" value="1"/>
</dbReference>
<evidence type="ECO:0000313" key="3">
    <source>
        <dbReference type="EMBL" id="PZA13521.1"/>
    </source>
</evidence>
<comment type="caution">
    <text evidence="3">The sequence shown here is derived from an EMBL/GenBank/DDBJ whole genome shotgun (WGS) entry which is preliminary data.</text>
</comment>
<dbReference type="EMBL" id="QKQS01000006">
    <property type="protein sequence ID" value="PZA13521.1"/>
    <property type="molecule type" value="Genomic_DNA"/>
</dbReference>
<dbReference type="AlphaFoldDB" id="A0A323UMA3"/>
<gene>
    <name evidence="3" type="ORF">DNX69_03905</name>
</gene>
<dbReference type="Pfam" id="PF00561">
    <property type="entry name" value="Abhydrolase_1"/>
    <property type="match status" value="1"/>
</dbReference>
<evidence type="ECO:0000259" key="2">
    <source>
        <dbReference type="Pfam" id="PF00561"/>
    </source>
</evidence>
<dbReference type="InterPro" id="IPR000073">
    <property type="entry name" value="AB_hydrolase_1"/>
</dbReference>
<sequence>MNATAPTPASSETLSGNPALPPPVPGERHDIDSFGGRLTYWSATPAEPTSEPPLLLIHSVNAAGSAYEVRPIFEHYARSRPVYAIELPGFGHSSRAKRQYTIRMMTDAVHSVVAEIQKAHADTPIDALALSLGSEFLARAASETPQAFRSLALVAPTGFDKKNQRWTRGSRAIPWLHSFFENPVWSEGIFKALTAKPVIAWFLKKAFGTPNIDQGMLDYDYLTTHQLGAQHAPYYFVAGYLFSQDILRIYQDLSMPVWFSHGVRGDFVDYTLKTTVEGRPNWTVTVFQTGAMPHFEVPGEFMRTYDEFLGRVTGTGRATL</sequence>
<evidence type="ECO:0000256" key="1">
    <source>
        <dbReference type="SAM" id="MobiDB-lite"/>
    </source>
</evidence>
<reference evidence="3 4" key="1">
    <citation type="submission" date="2018-06" db="EMBL/GenBank/DDBJ databases">
        <title>Draft Whole-Genome Sequence of the purple photosynthetic bacterium Rhodospeudomonas palustris XCP.</title>
        <authorList>
            <person name="Rayyan A."/>
            <person name="Meyer T.E."/>
            <person name="Kyndt J.A."/>
        </authorList>
    </citation>
    <scope>NUCLEOTIDE SEQUENCE [LARGE SCALE GENOMIC DNA]</scope>
    <source>
        <strain evidence="3 4">XCP</strain>
    </source>
</reference>
<dbReference type="Proteomes" id="UP000248134">
    <property type="component" value="Unassembled WGS sequence"/>
</dbReference>
<dbReference type="Gene3D" id="3.40.50.1820">
    <property type="entry name" value="alpha/beta hydrolase"/>
    <property type="match status" value="1"/>
</dbReference>
<dbReference type="RefSeq" id="WP_110784686.1">
    <property type="nucleotide sequence ID" value="NZ_QKQS01000006.1"/>
</dbReference>
<keyword evidence="3" id="KW-0378">Hydrolase</keyword>
<feature type="region of interest" description="Disordered" evidence="1">
    <location>
        <begin position="1"/>
        <end position="29"/>
    </location>
</feature>
<accession>A0A323UMA3</accession>
<dbReference type="GO" id="GO:0016787">
    <property type="term" value="F:hydrolase activity"/>
    <property type="evidence" value="ECO:0007669"/>
    <property type="project" value="UniProtKB-KW"/>
</dbReference>
<feature type="compositionally biased region" description="Polar residues" evidence="1">
    <location>
        <begin position="1"/>
        <end position="16"/>
    </location>
</feature>